<protein>
    <submittedName>
        <fullName evidence="6">Pyridoxal phosphate-dependent transferase, major domain</fullName>
    </submittedName>
</protein>
<dbReference type="PANTHER" id="PTHR13693:SF77">
    <property type="entry name" value="8-AMINO-7-OXONONANOATE SYNTHASE"/>
    <property type="match status" value="1"/>
</dbReference>
<dbReference type="GO" id="GO:0016740">
    <property type="term" value="F:transferase activity"/>
    <property type="evidence" value="ECO:0007669"/>
    <property type="project" value="UniProtKB-KW"/>
</dbReference>
<evidence type="ECO:0000256" key="4">
    <source>
        <dbReference type="ARBA" id="ARBA00022898"/>
    </source>
</evidence>
<sequence length="468" mass="51739">MSVIALLSDWIKSQKIKGPQMKDAPTFYRNLEEALDLRRADHSMFTNHKSAWKLGTSIDFCSNDMLSLGTTGEIRRTFLDELAANPNFAMYSGGSRLMDGNYDYIEDVEAEIAEFHGSETALIVGSGYEANTAIYGAVPRPGDAIVYDELVHASTHDGMTHSLAQCRIQFRHNDVDALRDAISSVLDSQPMIADGSRSLLISVESVYSMDGDICPLLEMLEVAKEMCPLGNAVFIVDEAHATGILGPKGAGLVSQLGVEKDVAIRLHTCGKALASTGGNRYPRKCDSSLCHYELRPLRHLHNCTLLPHCCGNPSGIQHDDHRKNPEVPRQPSTRSEAFFKSIEANKHWSKASEMGILSIPVIEDWAERDFNAHIVPLKTRQRYNWWLVFHLQLAGISAFPIDYPTVPRGQSRIRLMFHAANTEEQVETLASAICSWAAEMIEIEEGAEGAKKMPKAAHQVYALMAANA</sequence>
<dbReference type="AlphaFoldDB" id="A0A0G4PGX1"/>
<evidence type="ECO:0000313" key="6">
    <source>
        <dbReference type="EMBL" id="CRL25480.1"/>
    </source>
</evidence>
<dbReference type="Gene3D" id="3.90.1150.10">
    <property type="entry name" value="Aspartate Aminotransferase, domain 1"/>
    <property type="match status" value="1"/>
</dbReference>
<comment type="cofactor">
    <cofactor evidence="1">
        <name>pyridoxal 5'-phosphate</name>
        <dbReference type="ChEBI" id="CHEBI:597326"/>
    </cofactor>
</comment>
<dbReference type="STRING" id="1429867.A0A0G4PGX1"/>
<dbReference type="SUPFAM" id="SSF53383">
    <property type="entry name" value="PLP-dependent transferases"/>
    <property type="match status" value="1"/>
</dbReference>
<dbReference type="Proteomes" id="UP000053732">
    <property type="component" value="Unassembled WGS sequence"/>
</dbReference>
<dbReference type="InterPro" id="IPR015422">
    <property type="entry name" value="PyrdxlP-dep_Trfase_small"/>
</dbReference>
<dbReference type="InterPro" id="IPR050087">
    <property type="entry name" value="AON_synthase_class-II"/>
</dbReference>
<proteinExistence type="inferred from homology"/>
<organism evidence="6 7">
    <name type="scientific">Penicillium camemberti (strain FM 013)</name>
    <dbReference type="NCBI Taxonomy" id="1429867"/>
    <lineage>
        <taxon>Eukaryota</taxon>
        <taxon>Fungi</taxon>
        <taxon>Dikarya</taxon>
        <taxon>Ascomycota</taxon>
        <taxon>Pezizomycotina</taxon>
        <taxon>Eurotiomycetes</taxon>
        <taxon>Eurotiomycetidae</taxon>
        <taxon>Eurotiales</taxon>
        <taxon>Aspergillaceae</taxon>
        <taxon>Penicillium</taxon>
    </lineage>
</organism>
<dbReference type="InterPro" id="IPR015424">
    <property type="entry name" value="PyrdxlP-dep_Trfase"/>
</dbReference>
<evidence type="ECO:0000256" key="2">
    <source>
        <dbReference type="ARBA" id="ARBA00010008"/>
    </source>
</evidence>
<keyword evidence="4" id="KW-0663">Pyridoxal phosphate</keyword>
<dbReference type="Gene3D" id="3.40.640.10">
    <property type="entry name" value="Type I PLP-dependent aspartate aminotransferase-like (Major domain)"/>
    <property type="match status" value="1"/>
</dbReference>
<gene>
    <name evidence="6" type="ORF">PCAMFM013_S015g000066</name>
</gene>
<dbReference type="GO" id="GO:0009102">
    <property type="term" value="P:biotin biosynthetic process"/>
    <property type="evidence" value="ECO:0007669"/>
    <property type="project" value="TreeGrafter"/>
</dbReference>
<dbReference type="GO" id="GO:0030170">
    <property type="term" value="F:pyridoxal phosphate binding"/>
    <property type="evidence" value="ECO:0007669"/>
    <property type="project" value="InterPro"/>
</dbReference>
<evidence type="ECO:0000256" key="3">
    <source>
        <dbReference type="ARBA" id="ARBA00022679"/>
    </source>
</evidence>
<keyword evidence="3 6" id="KW-0808">Transferase</keyword>
<evidence type="ECO:0000313" key="7">
    <source>
        <dbReference type="Proteomes" id="UP000053732"/>
    </source>
</evidence>
<dbReference type="EMBL" id="HG793148">
    <property type="protein sequence ID" value="CRL25480.1"/>
    <property type="molecule type" value="Genomic_DNA"/>
</dbReference>
<evidence type="ECO:0000256" key="1">
    <source>
        <dbReference type="ARBA" id="ARBA00001933"/>
    </source>
</evidence>
<feature type="domain" description="Aminotransferase class I/classII large" evidence="5">
    <location>
        <begin position="58"/>
        <end position="433"/>
    </location>
</feature>
<keyword evidence="7" id="KW-1185">Reference proteome</keyword>
<accession>A0A0G4PGX1</accession>
<name>A0A0G4PGX1_PENC3</name>
<dbReference type="PANTHER" id="PTHR13693">
    <property type="entry name" value="CLASS II AMINOTRANSFERASE/8-AMINO-7-OXONONANOATE SYNTHASE"/>
    <property type="match status" value="1"/>
</dbReference>
<dbReference type="InterPro" id="IPR004839">
    <property type="entry name" value="Aminotransferase_I/II_large"/>
</dbReference>
<dbReference type="Pfam" id="PF00155">
    <property type="entry name" value="Aminotran_1_2"/>
    <property type="match status" value="1"/>
</dbReference>
<evidence type="ECO:0000259" key="5">
    <source>
        <dbReference type="Pfam" id="PF00155"/>
    </source>
</evidence>
<reference evidence="6 7" key="1">
    <citation type="journal article" date="2014" name="Nat. Commun.">
        <title>Multiple recent horizontal transfers of a large genomic region in cheese making fungi.</title>
        <authorList>
            <person name="Cheeseman K."/>
            <person name="Ropars J."/>
            <person name="Renault P."/>
            <person name="Dupont J."/>
            <person name="Gouzy J."/>
            <person name="Branca A."/>
            <person name="Abraham A.L."/>
            <person name="Ceppi M."/>
            <person name="Conseiller E."/>
            <person name="Debuchy R."/>
            <person name="Malagnac F."/>
            <person name="Goarin A."/>
            <person name="Silar P."/>
            <person name="Lacoste S."/>
            <person name="Sallet E."/>
            <person name="Bensimon A."/>
            <person name="Giraud T."/>
            <person name="Brygoo Y."/>
        </authorList>
    </citation>
    <scope>NUCLEOTIDE SEQUENCE [LARGE SCALE GENOMIC DNA]</scope>
    <source>
        <strain evidence="7">FM 013</strain>
    </source>
</reference>
<comment type="similarity">
    <text evidence="2">Belongs to the class-II pyridoxal-phosphate-dependent aminotransferase family. BioF subfamily.</text>
</comment>
<dbReference type="InterPro" id="IPR015421">
    <property type="entry name" value="PyrdxlP-dep_Trfase_major"/>
</dbReference>